<dbReference type="Pfam" id="PF05794">
    <property type="entry name" value="Tcp11"/>
    <property type="match status" value="1"/>
</dbReference>
<keyword evidence="3" id="KW-1185">Reference proteome</keyword>
<dbReference type="PANTHER" id="PTHR12832">
    <property type="entry name" value="TESTIS-SPECIFIC PROTEIN PBS13 T-COMPLEX 11"/>
    <property type="match status" value="1"/>
</dbReference>
<name>A0A5J5B7U6_9ASTE</name>
<proteinExistence type="inferred from homology"/>
<dbReference type="OrthoDB" id="276323at2759"/>
<evidence type="ECO:0000313" key="2">
    <source>
        <dbReference type="EMBL" id="KAA8538698.1"/>
    </source>
</evidence>
<sequence>MKGLRFVLRKIQALKHEISKARIRILEPFIKGPAGLEYLQKAFTNHYGSPNDAPASLPLTTQWLSAVRVDSEQEWDEYIDSLSAFRTSNARCPQGLPSTIFRTGGSVPVASKIGSPATISTVSEQPECKGEKVDLLLRLFLLKLVSEVEGLTVETMPETLKLNLCRLRTVQSQLQKIIVISTSILVLRQTLLSEKLVTSPVDMENIVSQCVKRLSELLDSVEDVGISEIVETMNGFSEGNDVKKLRARKEVMANMLAKSLRAGDAIFTRVSRTVYLAARGVVLGGSGIKGRELTEMALRRVGAALLTEKVVEAAEVLVVVATVSSRVHGPWYDQVIKNI</sequence>
<dbReference type="EMBL" id="CM018038">
    <property type="protein sequence ID" value="KAA8538698.1"/>
    <property type="molecule type" value="Genomic_DNA"/>
</dbReference>
<comment type="similarity">
    <text evidence="1">Belongs to the TCP11 family.</text>
</comment>
<dbReference type="Proteomes" id="UP000325577">
    <property type="component" value="Linkage Group LG15"/>
</dbReference>
<organism evidence="2 3">
    <name type="scientific">Nyssa sinensis</name>
    <dbReference type="NCBI Taxonomy" id="561372"/>
    <lineage>
        <taxon>Eukaryota</taxon>
        <taxon>Viridiplantae</taxon>
        <taxon>Streptophyta</taxon>
        <taxon>Embryophyta</taxon>
        <taxon>Tracheophyta</taxon>
        <taxon>Spermatophyta</taxon>
        <taxon>Magnoliopsida</taxon>
        <taxon>eudicotyledons</taxon>
        <taxon>Gunneridae</taxon>
        <taxon>Pentapetalae</taxon>
        <taxon>asterids</taxon>
        <taxon>Cornales</taxon>
        <taxon>Nyssaceae</taxon>
        <taxon>Nyssa</taxon>
    </lineage>
</organism>
<reference evidence="2 3" key="1">
    <citation type="submission" date="2019-09" db="EMBL/GenBank/DDBJ databases">
        <title>A chromosome-level genome assembly of the Chinese tupelo Nyssa sinensis.</title>
        <authorList>
            <person name="Yang X."/>
            <person name="Kang M."/>
            <person name="Yang Y."/>
            <person name="Xiong H."/>
            <person name="Wang M."/>
            <person name="Zhang Z."/>
            <person name="Wang Z."/>
            <person name="Wu H."/>
            <person name="Ma T."/>
            <person name="Liu J."/>
            <person name="Xi Z."/>
        </authorList>
    </citation>
    <scope>NUCLEOTIDE SEQUENCE [LARGE SCALE GENOMIC DNA]</scope>
    <source>
        <strain evidence="2">J267</strain>
        <tissue evidence="2">Leaf</tissue>
    </source>
</reference>
<evidence type="ECO:0000256" key="1">
    <source>
        <dbReference type="ARBA" id="ARBA00010954"/>
    </source>
</evidence>
<accession>A0A5J5B7U6</accession>
<gene>
    <name evidence="2" type="ORF">F0562_028321</name>
</gene>
<dbReference type="AlphaFoldDB" id="A0A5J5B7U6"/>
<dbReference type="PANTHER" id="PTHR12832:SF11">
    <property type="entry name" value="LD23868P"/>
    <property type="match status" value="1"/>
</dbReference>
<dbReference type="InterPro" id="IPR008862">
    <property type="entry name" value="Tcp11"/>
</dbReference>
<protein>
    <submittedName>
        <fullName evidence="2">Uncharacterized protein</fullName>
    </submittedName>
</protein>
<dbReference type="GO" id="GO:0007165">
    <property type="term" value="P:signal transduction"/>
    <property type="evidence" value="ECO:0007669"/>
    <property type="project" value="TreeGrafter"/>
</dbReference>
<evidence type="ECO:0000313" key="3">
    <source>
        <dbReference type="Proteomes" id="UP000325577"/>
    </source>
</evidence>